<organism evidence="2 3">
    <name type="scientific">Desulfosporosinus youngiae DSM 17734</name>
    <dbReference type="NCBI Taxonomy" id="768710"/>
    <lineage>
        <taxon>Bacteria</taxon>
        <taxon>Bacillati</taxon>
        <taxon>Bacillota</taxon>
        <taxon>Clostridia</taxon>
        <taxon>Eubacteriales</taxon>
        <taxon>Desulfitobacteriaceae</taxon>
        <taxon>Desulfosporosinus</taxon>
    </lineage>
</organism>
<dbReference type="EMBL" id="CM001441">
    <property type="protein sequence ID" value="EHQ88246.1"/>
    <property type="molecule type" value="Genomic_DNA"/>
</dbReference>
<accession>H5Y248</accession>
<protein>
    <submittedName>
        <fullName evidence="2">Uncharacterized protein</fullName>
    </submittedName>
</protein>
<keyword evidence="3" id="KW-1185">Reference proteome</keyword>
<feature type="compositionally biased region" description="Basic residues" evidence="1">
    <location>
        <begin position="58"/>
        <end position="68"/>
    </location>
</feature>
<sequence length="68" mass="7681">MKQLKPGDFVKTPLGKGFVKKRYGGVYLVQHGGCRFAFRADEITVLQTREDRAQNGPHKPHKLKVSQS</sequence>
<dbReference type="AlphaFoldDB" id="H5Y248"/>
<evidence type="ECO:0000313" key="3">
    <source>
        <dbReference type="Proteomes" id="UP000005104"/>
    </source>
</evidence>
<proteinExistence type="predicted"/>
<reference evidence="2 3" key="1">
    <citation type="submission" date="2011-11" db="EMBL/GenBank/DDBJ databases">
        <title>The Noncontiguous Finished genome of Desulfosporosinus youngiae DSM 17734.</title>
        <authorList>
            <consortium name="US DOE Joint Genome Institute (JGI-PGF)"/>
            <person name="Lucas S."/>
            <person name="Han J."/>
            <person name="Lapidus A."/>
            <person name="Cheng J.-F."/>
            <person name="Goodwin L."/>
            <person name="Pitluck S."/>
            <person name="Peters L."/>
            <person name="Ovchinnikova G."/>
            <person name="Lu M."/>
            <person name="Land M.L."/>
            <person name="Hauser L."/>
            <person name="Pester M."/>
            <person name="Spring S."/>
            <person name="Ollivier B."/>
            <person name="Rattei T."/>
            <person name="Klenk H.-P."/>
            <person name="Wagner M."/>
            <person name="Loy A."/>
            <person name="Woyke T.J."/>
        </authorList>
    </citation>
    <scope>NUCLEOTIDE SEQUENCE [LARGE SCALE GENOMIC DNA]</scope>
    <source>
        <strain evidence="2 3">DSM 17734</strain>
    </source>
</reference>
<evidence type="ECO:0000313" key="2">
    <source>
        <dbReference type="EMBL" id="EHQ88246.1"/>
    </source>
</evidence>
<dbReference type="Proteomes" id="UP000005104">
    <property type="component" value="Chromosome"/>
</dbReference>
<gene>
    <name evidence="2" type="ORF">DesyoDRAFT_1075</name>
</gene>
<name>H5Y248_9FIRM</name>
<evidence type="ECO:0000256" key="1">
    <source>
        <dbReference type="SAM" id="MobiDB-lite"/>
    </source>
</evidence>
<dbReference type="HOGENOM" id="CLU_2787143_0_0_9"/>
<feature type="region of interest" description="Disordered" evidence="1">
    <location>
        <begin position="49"/>
        <end position="68"/>
    </location>
</feature>
<dbReference type="STRING" id="768710.DesyoDRAFT_1075"/>